<evidence type="ECO:0008006" key="3">
    <source>
        <dbReference type="Google" id="ProtNLM"/>
    </source>
</evidence>
<dbReference type="EMBL" id="WKJH01000021">
    <property type="protein sequence ID" value="MRX65020.1"/>
    <property type="molecule type" value="Genomic_DNA"/>
</dbReference>
<accession>A0A6I2MRG4</accession>
<dbReference type="AlphaFoldDB" id="A0A6I2MRG4"/>
<evidence type="ECO:0000313" key="2">
    <source>
        <dbReference type="Proteomes" id="UP000443153"/>
    </source>
</evidence>
<keyword evidence="2" id="KW-1185">Reference proteome</keyword>
<name>A0A6I2MRG4_9FLAO</name>
<gene>
    <name evidence="1" type="ORF">GJ691_12705</name>
</gene>
<sequence>MPITLRLKVHDDFVEAEFTGTRDIDNELEETLNAWSEIPPLCKKHGLNKIMAVTHLDKRLKLDHSFALADKLVAIGFMPDYKLTAVIPNDKLRLEYEVLATFIRNFGYECEIFATEKEAKKWLLHS</sequence>
<protein>
    <recommendedName>
        <fullName evidence="3">STAS/SEC14 domain-containing protein</fullName>
    </recommendedName>
</protein>
<evidence type="ECO:0000313" key="1">
    <source>
        <dbReference type="EMBL" id="MRX65020.1"/>
    </source>
</evidence>
<dbReference type="RefSeq" id="WP_154367452.1">
    <property type="nucleotide sequence ID" value="NZ_WKJH01000021.1"/>
</dbReference>
<dbReference type="OrthoDB" id="1447648at2"/>
<dbReference type="Proteomes" id="UP000443153">
    <property type="component" value="Unassembled WGS sequence"/>
</dbReference>
<comment type="caution">
    <text evidence="1">The sequence shown here is derived from an EMBL/GenBank/DDBJ whole genome shotgun (WGS) entry which is preliminary data.</text>
</comment>
<reference evidence="1 2" key="1">
    <citation type="submission" date="2019-11" db="EMBL/GenBank/DDBJ databases">
        <title>Maribacter lutea sp. nov., a marine bacterium isolated from intertidal sand.</title>
        <authorList>
            <person name="Liu A."/>
        </authorList>
    </citation>
    <scope>NUCLEOTIDE SEQUENCE [LARGE SCALE GENOMIC DNA]</scope>
    <source>
        <strain evidence="1 2">RZ05</strain>
    </source>
</reference>
<organism evidence="1 2">
    <name type="scientific">Maribacter luteus</name>
    <dbReference type="NCBI Taxonomy" id="2594478"/>
    <lineage>
        <taxon>Bacteria</taxon>
        <taxon>Pseudomonadati</taxon>
        <taxon>Bacteroidota</taxon>
        <taxon>Flavobacteriia</taxon>
        <taxon>Flavobacteriales</taxon>
        <taxon>Flavobacteriaceae</taxon>
        <taxon>Maribacter</taxon>
    </lineage>
</organism>
<proteinExistence type="predicted"/>